<keyword evidence="6" id="KW-1185">Reference proteome</keyword>
<feature type="domain" description="GTPase-associated protein 1 middle" evidence="3">
    <location>
        <begin position="152"/>
        <end position="248"/>
    </location>
</feature>
<dbReference type="Pfam" id="PF20052">
    <property type="entry name" value="GAP1-C"/>
    <property type="match status" value="1"/>
</dbReference>
<reference evidence="5" key="1">
    <citation type="submission" date="2024-05" db="EMBL/GenBank/DDBJ databases">
        <title>30 novel species of actinomycetes from the DSMZ collection.</title>
        <authorList>
            <person name="Nouioui I."/>
        </authorList>
    </citation>
    <scope>NUCLEOTIDE SEQUENCE</scope>
    <source>
        <strain evidence="5">DSM 41529</strain>
    </source>
</reference>
<feature type="domain" description="GTPase-associated protein 1-like C-terminal" evidence="4">
    <location>
        <begin position="268"/>
        <end position="780"/>
    </location>
</feature>
<evidence type="ECO:0000313" key="6">
    <source>
        <dbReference type="Proteomes" id="UP001180754"/>
    </source>
</evidence>
<feature type="region of interest" description="Disordered" evidence="1">
    <location>
        <begin position="799"/>
        <end position="823"/>
    </location>
</feature>
<organism evidence="5 6">
    <name type="scientific">Streptomyces lonegramiae</name>
    <dbReference type="NCBI Taxonomy" id="3075524"/>
    <lineage>
        <taxon>Bacteria</taxon>
        <taxon>Bacillati</taxon>
        <taxon>Actinomycetota</taxon>
        <taxon>Actinomycetes</taxon>
        <taxon>Kitasatosporales</taxon>
        <taxon>Streptomycetaceae</taxon>
        <taxon>Streptomyces</taxon>
    </lineage>
</organism>
<dbReference type="InterPro" id="IPR045401">
    <property type="entry name" value="GAP1-M"/>
</dbReference>
<gene>
    <name evidence="5" type="ORF">RND15_01320</name>
</gene>
<name>A0ABU2X624_9ACTN</name>
<dbReference type="RefSeq" id="WP_311721620.1">
    <property type="nucleotide sequence ID" value="NZ_JAVRFD010000001.1"/>
</dbReference>
<dbReference type="Proteomes" id="UP001180754">
    <property type="component" value="Unassembled WGS sequence"/>
</dbReference>
<evidence type="ECO:0000259" key="3">
    <source>
        <dbReference type="Pfam" id="PF20014"/>
    </source>
</evidence>
<dbReference type="InterPro" id="IPR045402">
    <property type="entry name" value="GAP1-N2"/>
</dbReference>
<evidence type="ECO:0000259" key="4">
    <source>
        <dbReference type="Pfam" id="PF20052"/>
    </source>
</evidence>
<dbReference type="InterPro" id="IPR049532">
    <property type="entry name" value="GAP1-like_C"/>
</dbReference>
<sequence>MSLTQLHYTSAPPGPDGSGFRFTALTPGLPPSLLKEAEQLIGYEPPRDAPPRPTDAELAAFPEAFSYSRLSDGSWLLARTVYTGVDHSGRWGNFHAHALHLPTDTTPPRGALPITAWGSPQWAGRTPDGGVPEPLETLPASGRFDRDGLVMFAAARSPWLAGFFADLRGLSQDESAPRIIVIERNSADVARWIALASTVLPREDAQRLTFTTYTRRPELARQHVIGVLPEVGQGLTDYDHRYRVHDCAGGKPREPVADAWAEAAAVIWLGDAPELFREAASLADDRFAPGPLACVALCAGLELGTTGRAEAADWAHSHREALGEERLHRLVAALGAPAGDRTDPERAALFRLFTALDGRVPVASIAPLAALVLTEAVCSPGSVPGLHALRPDALTEGLRQRLAGELAPDLRAGVADGGRGASRPLELLRIADLLGVDCSDLLPEVARRLAHEMLAAPEKAHTPAVRLAVEEHFTLRTTLLGRLDELAAGDPLAAARLLTRIPLRFAESQALPHLRMCAEAPRVTAGGGDRVGVLNAVVRASGVSMFADPLVLRTAVRLIWQDSTPTAGEARLMLVEAGSDTHLAAGTWPSLLRAALEGPEDDLDVPDLAQNLLRCFTENLTPRQRASLLLLELARDLRSGSAGPGWTDRAMSLRAAAEPVERNVVEHAFGALAYRLLSTDCPDGELYALIHSRDPDLIGAYGRVARSRPVRDRLRTDPAYAAECFHTWSSHPQAGGAWQETRAELLDSVLRPVARDLSETDIAAVERCLERTGVRWAEEFRAWNRPGAFGRIGRRLTRRRRKSAAEGDRWGEVEPPREDGDLS</sequence>
<evidence type="ECO:0000259" key="2">
    <source>
        <dbReference type="Pfam" id="PF20013"/>
    </source>
</evidence>
<feature type="domain" description="GTPase-associated protein 1 N-terminal" evidence="2">
    <location>
        <begin position="3"/>
        <end position="137"/>
    </location>
</feature>
<accession>A0ABU2X624</accession>
<evidence type="ECO:0000313" key="5">
    <source>
        <dbReference type="EMBL" id="MDT0541356.1"/>
    </source>
</evidence>
<proteinExistence type="predicted"/>
<evidence type="ECO:0000256" key="1">
    <source>
        <dbReference type="SAM" id="MobiDB-lite"/>
    </source>
</evidence>
<feature type="compositionally biased region" description="Basic and acidic residues" evidence="1">
    <location>
        <begin position="803"/>
        <end position="823"/>
    </location>
</feature>
<dbReference type="Pfam" id="PF20014">
    <property type="entry name" value="GAP1-M"/>
    <property type="match status" value="1"/>
</dbReference>
<protein>
    <submittedName>
        <fullName evidence="5">GTPase-associated protein 1-related protein</fullName>
    </submittedName>
</protein>
<feature type="region of interest" description="Disordered" evidence="1">
    <location>
        <begin position="1"/>
        <end position="25"/>
    </location>
</feature>
<dbReference type="EMBL" id="JAVRFD010000001">
    <property type="protein sequence ID" value="MDT0541356.1"/>
    <property type="molecule type" value="Genomic_DNA"/>
</dbReference>
<dbReference type="Pfam" id="PF20013">
    <property type="entry name" value="GAP1-N2"/>
    <property type="match status" value="1"/>
</dbReference>
<comment type="caution">
    <text evidence="5">The sequence shown here is derived from an EMBL/GenBank/DDBJ whole genome shotgun (WGS) entry which is preliminary data.</text>
</comment>